<dbReference type="PANTHER" id="PTHR12697:SF5">
    <property type="entry name" value="DEOXYHYPUSINE HYDROXYLASE"/>
    <property type="match status" value="1"/>
</dbReference>
<dbReference type="PANTHER" id="PTHR12697">
    <property type="entry name" value="PBS LYASE HEAT-LIKE PROTEIN"/>
    <property type="match status" value="1"/>
</dbReference>
<keyword evidence="2" id="KW-0042">Antenna complex</keyword>
<evidence type="ECO:0000256" key="4">
    <source>
        <dbReference type="ARBA" id="ARBA00023239"/>
    </source>
</evidence>
<dbReference type="EMBL" id="JACJTE010000098">
    <property type="protein sequence ID" value="MBD2565619.1"/>
    <property type="molecule type" value="Genomic_DNA"/>
</dbReference>
<dbReference type="RefSeq" id="WP_190892292.1">
    <property type="nucleotide sequence ID" value="NZ_JACJTE010000098.1"/>
</dbReference>
<keyword evidence="4" id="KW-0456">Lyase</keyword>
<comment type="similarity">
    <text evidence="1">Belongs to the CpcE/RpcE/PecE family.</text>
</comment>
<evidence type="ECO:0000256" key="2">
    <source>
        <dbReference type="ARBA" id="ARBA00022549"/>
    </source>
</evidence>
<sequence length="358" mass="39725">MINFVIQFSLNSVILFSCFTNCYFFKINFNYSVINLNNNQKLQKESKRICTNTRIENLINQLQTLKGSSIEIASILKELVSCGSQAVPALIKVFENEKEKIIVRRIVARALGQIGSEEAISVLVKAAIKKKSPLYDSAIRALDDSALGLIFLITTNPPQQVYIDIQNAVPLLVKALSHDDENIRSAAAEALSEIGLDARIAIPNLIRLIGNDTRIVQAEAINALGQTGKEGINALIEAIKHGKISFNFGAIALIQLEKNPNVRDAVERATPFLLDSFRKNRITLENTCDLVYFLYSNGQRRAAEEVLSALENRDEYCISGLQSGGAELALEAATSRGIARQPAICRFSLMRRILWRCR</sequence>
<organism evidence="5 6">
    <name type="scientific">Nostoc linckia FACHB-391</name>
    <dbReference type="NCBI Taxonomy" id="2692906"/>
    <lineage>
        <taxon>Bacteria</taxon>
        <taxon>Bacillati</taxon>
        <taxon>Cyanobacteriota</taxon>
        <taxon>Cyanophyceae</taxon>
        <taxon>Nostocales</taxon>
        <taxon>Nostocaceae</taxon>
        <taxon>Nostoc</taxon>
    </lineage>
</organism>
<gene>
    <name evidence="5" type="ORF">H6G95_34665</name>
</gene>
<evidence type="ECO:0000313" key="6">
    <source>
        <dbReference type="Proteomes" id="UP000604661"/>
    </source>
</evidence>
<dbReference type="SMART" id="SM00185">
    <property type="entry name" value="ARM"/>
    <property type="match status" value="2"/>
</dbReference>
<keyword evidence="3" id="KW-0605">Phycobilisome</keyword>
<dbReference type="InterPro" id="IPR016024">
    <property type="entry name" value="ARM-type_fold"/>
</dbReference>
<reference evidence="5 6" key="1">
    <citation type="journal article" date="2020" name="ISME J.">
        <title>Comparative genomics reveals insights into cyanobacterial evolution and habitat adaptation.</title>
        <authorList>
            <person name="Chen M.Y."/>
            <person name="Teng W.K."/>
            <person name="Zhao L."/>
            <person name="Hu C.X."/>
            <person name="Zhou Y.K."/>
            <person name="Han B.P."/>
            <person name="Song L.R."/>
            <person name="Shu W.S."/>
        </authorList>
    </citation>
    <scope>NUCLEOTIDE SEQUENCE [LARGE SCALE GENOMIC DNA]</scope>
    <source>
        <strain evidence="5 6">FACHB-391</strain>
    </source>
</reference>
<name>A0ABR8F7A5_NOSLI</name>
<dbReference type="InterPro" id="IPR004155">
    <property type="entry name" value="PBS_lyase_HEAT"/>
</dbReference>
<dbReference type="Gene3D" id="1.25.10.10">
    <property type="entry name" value="Leucine-rich Repeat Variant"/>
    <property type="match status" value="2"/>
</dbReference>
<evidence type="ECO:0000313" key="5">
    <source>
        <dbReference type="EMBL" id="MBD2565619.1"/>
    </source>
</evidence>
<evidence type="ECO:0000256" key="1">
    <source>
        <dbReference type="ARBA" id="ARBA00009299"/>
    </source>
</evidence>
<comment type="caution">
    <text evidence="5">The sequence shown here is derived from an EMBL/GenBank/DDBJ whole genome shotgun (WGS) entry which is preliminary data.</text>
</comment>
<dbReference type="SMART" id="SM00567">
    <property type="entry name" value="EZ_HEAT"/>
    <property type="match status" value="3"/>
</dbReference>
<dbReference type="SUPFAM" id="SSF48371">
    <property type="entry name" value="ARM repeat"/>
    <property type="match status" value="1"/>
</dbReference>
<dbReference type="InterPro" id="IPR000225">
    <property type="entry name" value="Armadillo"/>
</dbReference>
<proteinExistence type="inferred from homology"/>
<evidence type="ECO:0000256" key="3">
    <source>
        <dbReference type="ARBA" id="ARBA00022738"/>
    </source>
</evidence>
<accession>A0ABR8F7A5</accession>
<keyword evidence="6" id="KW-1185">Reference proteome</keyword>
<protein>
    <submittedName>
        <fullName evidence="5">HEAT repeat domain-containing protein</fullName>
    </submittedName>
</protein>
<dbReference type="InterPro" id="IPR011989">
    <property type="entry name" value="ARM-like"/>
</dbReference>
<dbReference type="Proteomes" id="UP000604661">
    <property type="component" value="Unassembled WGS sequence"/>
</dbReference>
<dbReference type="Pfam" id="PF13646">
    <property type="entry name" value="HEAT_2"/>
    <property type="match status" value="2"/>
</dbReference>